<dbReference type="Proteomes" id="UP000314294">
    <property type="component" value="Unassembled WGS sequence"/>
</dbReference>
<organism evidence="2 3">
    <name type="scientific">Liparis tanakae</name>
    <name type="common">Tanaka's snailfish</name>
    <dbReference type="NCBI Taxonomy" id="230148"/>
    <lineage>
        <taxon>Eukaryota</taxon>
        <taxon>Metazoa</taxon>
        <taxon>Chordata</taxon>
        <taxon>Craniata</taxon>
        <taxon>Vertebrata</taxon>
        <taxon>Euteleostomi</taxon>
        <taxon>Actinopterygii</taxon>
        <taxon>Neopterygii</taxon>
        <taxon>Teleostei</taxon>
        <taxon>Neoteleostei</taxon>
        <taxon>Acanthomorphata</taxon>
        <taxon>Eupercaria</taxon>
        <taxon>Perciformes</taxon>
        <taxon>Cottioidei</taxon>
        <taxon>Cottales</taxon>
        <taxon>Liparidae</taxon>
        <taxon>Liparis</taxon>
    </lineage>
</organism>
<protein>
    <submittedName>
        <fullName evidence="2">Uncharacterized protein</fullName>
    </submittedName>
</protein>
<gene>
    <name evidence="2" type="ORF">EYF80_065109</name>
</gene>
<dbReference type="AlphaFoldDB" id="A0A4Z2E7M8"/>
<reference evidence="2 3" key="1">
    <citation type="submission" date="2019-03" db="EMBL/GenBank/DDBJ databases">
        <title>First draft genome of Liparis tanakae, snailfish: a comprehensive survey of snailfish specific genes.</title>
        <authorList>
            <person name="Kim W."/>
            <person name="Song I."/>
            <person name="Jeong J.-H."/>
            <person name="Kim D."/>
            <person name="Kim S."/>
            <person name="Ryu S."/>
            <person name="Song J.Y."/>
            <person name="Lee S.K."/>
        </authorList>
    </citation>
    <scope>NUCLEOTIDE SEQUENCE [LARGE SCALE GENOMIC DNA]</scope>
    <source>
        <tissue evidence="2">Muscle</tissue>
    </source>
</reference>
<proteinExistence type="predicted"/>
<sequence length="103" mass="11172">MTRRALVFDTCALCRRHTTIHSPGPSVAPYCPQGGGAHPGERRERVRPGVPGAAVPRRGDGGQDLRQHPAGGGDRPGLLPAVQPDLQLPDHLHRHAVRHRPQR</sequence>
<feature type="region of interest" description="Disordered" evidence="1">
    <location>
        <begin position="22"/>
        <end position="103"/>
    </location>
</feature>
<accession>A0A4Z2E7M8</accession>
<feature type="compositionally biased region" description="Basic and acidic residues" evidence="1">
    <location>
        <begin position="57"/>
        <end position="67"/>
    </location>
</feature>
<evidence type="ECO:0000313" key="3">
    <source>
        <dbReference type="Proteomes" id="UP000314294"/>
    </source>
</evidence>
<dbReference type="EMBL" id="SRLO01014326">
    <property type="protein sequence ID" value="TNN24765.1"/>
    <property type="molecule type" value="Genomic_DNA"/>
</dbReference>
<comment type="caution">
    <text evidence="2">The sequence shown here is derived from an EMBL/GenBank/DDBJ whole genome shotgun (WGS) entry which is preliminary data.</text>
</comment>
<evidence type="ECO:0000256" key="1">
    <source>
        <dbReference type="SAM" id="MobiDB-lite"/>
    </source>
</evidence>
<keyword evidence="3" id="KW-1185">Reference proteome</keyword>
<evidence type="ECO:0000313" key="2">
    <source>
        <dbReference type="EMBL" id="TNN24765.1"/>
    </source>
</evidence>
<name>A0A4Z2E7M8_9TELE</name>
<feature type="compositionally biased region" description="Basic residues" evidence="1">
    <location>
        <begin position="92"/>
        <end position="103"/>
    </location>
</feature>